<evidence type="ECO:0000313" key="2">
    <source>
        <dbReference type="Ensembl" id="ENSSPUP00000015592.1"/>
    </source>
</evidence>
<dbReference type="Proteomes" id="UP000694392">
    <property type="component" value="Unplaced"/>
</dbReference>
<organism evidence="2 3">
    <name type="scientific">Sphenodon punctatus</name>
    <name type="common">Tuatara</name>
    <name type="synonym">Hatteria punctata</name>
    <dbReference type="NCBI Taxonomy" id="8508"/>
    <lineage>
        <taxon>Eukaryota</taxon>
        <taxon>Metazoa</taxon>
        <taxon>Chordata</taxon>
        <taxon>Craniata</taxon>
        <taxon>Vertebrata</taxon>
        <taxon>Euteleostomi</taxon>
        <taxon>Lepidosauria</taxon>
        <taxon>Sphenodontia</taxon>
        <taxon>Sphenodontidae</taxon>
        <taxon>Sphenodon</taxon>
    </lineage>
</organism>
<evidence type="ECO:0000256" key="1">
    <source>
        <dbReference type="ARBA" id="ARBA00038085"/>
    </source>
</evidence>
<protein>
    <submittedName>
        <fullName evidence="2">Chromosome 4 open reading frame 33</fullName>
    </submittedName>
</protein>
<dbReference type="PANTHER" id="PTHR31475">
    <property type="entry name" value="UPF0462 PROTEIN"/>
    <property type="match status" value="1"/>
</dbReference>
<gene>
    <name evidence="2" type="primary">C4orf33</name>
</gene>
<reference evidence="2" key="2">
    <citation type="submission" date="2025-09" db="UniProtKB">
        <authorList>
            <consortium name="Ensembl"/>
        </authorList>
    </citation>
    <scope>IDENTIFICATION</scope>
</reference>
<dbReference type="PANTHER" id="PTHR31475:SF3">
    <property type="entry name" value="UPF0462 PROTEIN C4ORF33"/>
    <property type="match status" value="1"/>
</dbReference>
<dbReference type="OMA" id="TIFGEEW"/>
<dbReference type="Ensembl" id="ENSSPUT00000016627.1">
    <property type="protein sequence ID" value="ENSSPUP00000015592.1"/>
    <property type="gene ID" value="ENSSPUG00000012029.1"/>
</dbReference>
<keyword evidence="3" id="KW-1185">Reference proteome</keyword>
<accession>A0A8D0H7E4</accession>
<proteinExistence type="inferred from homology"/>
<reference evidence="2" key="1">
    <citation type="submission" date="2025-08" db="UniProtKB">
        <authorList>
            <consortium name="Ensembl"/>
        </authorList>
    </citation>
    <scope>IDENTIFICATION</scope>
</reference>
<name>A0A8D0H7E4_SPHPU</name>
<comment type="similarity">
    <text evidence="1">Belongs to the UPF0462 family.</text>
</comment>
<dbReference type="Gene3D" id="2.60.40.1190">
    <property type="match status" value="1"/>
</dbReference>
<sequence>MEFKIEHTWDSLPVNHEPVTIQLKAGNAGLLMEVGAPFFNDPPAPPGQPGKPFNGLWDYEVVEAFFLSDETEQYLEVELSPHGQHLVLLLSSRRKIWKQELTLTFEVTRTNMKWDGRVHIPWSYFPSSTNKFNAYAIHGSEAKRTYEALYHVPPHEIQEGQKPDFHYLECFRHLNLKELMGEDWKQPVSNLWLSSKHAN</sequence>
<evidence type="ECO:0000313" key="3">
    <source>
        <dbReference type="Proteomes" id="UP000694392"/>
    </source>
</evidence>
<dbReference type="AlphaFoldDB" id="A0A8D0H7E4"/>
<dbReference type="GeneTree" id="ENSGT00390000006284"/>